<gene>
    <name evidence="5" type="ORF">OSB04_004896</name>
</gene>
<keyword evidence="2" id="KW-0547">Nucleotide-binding</keyword>
<dbReference type="InterPro" id="IPR045058">
    <property type="entry name" value="GIMA/IAN/Toc"/>
</dbReference>
<accession>A0AA38TQJ5</accession>
<reference evidence="5" key="1">
    <citation type="submission" date="2023-03" db="EMBL/GenBank/DDBJ databases">
        <title>Chromosome-scale reference genome and RAD-based genetic map of yellow starthistle (Centaurea solstitialis) reveal putative structural variation and QTLs associated with invader traits.</title>
        <authorList>
            <person name="Reatini B."/>
            <person name="Cang F.A."/>
            <person name="Jiang Q."/>
            <person name="Mckibben M.T.W."/>
            <person name="Barker M.S."/>
            <person name="Rieseberg L.H."/>
            <person name="Dlugosch K.M."/>
        </authorList>
    </citation>
    <scope>NUCLEOTIDE SEQUENCE</scope>
    <source>
        <strain evidence="5">CAN-66</strain>
        <tissue evidence="5">Leaf</tissue>
    </source>
</reference>
<comment type="caution">
    <text evidence="5">The sequence shown here is derived from an EMBL/GenBank/DDBJ whole genome shotgun (WGS) entry which is preliminary data.</text>
</comment>
<evidence type="ECO:0000259" key="4">
    <source>
        <dbReference type="PROSITE" id="PS51720"/>
    </source>
</evidence>
<protein>
    <recommendedName>
        <fullName evidence="4">AIG1-type G domain-containing protein</fullName>
    </recommendedName>
</protein>
<evidence type="ECO:0000256" key="1">
    <source>
        <dbReference type="ARBA" id="ARBA00008535"/>
    </source>
</evidence>
<keyword evidence="6" id="KW-1185">Reference proteome</keyword>
<dbReference type="Gene3D" id="3.40.50.300">
    <property type="entry name" value="P-loop containing nucleotide triphosphate hydrolases"/>
    <property type="match status" value="1"/>
</dbReference>
<evidence type="ECO:0000313" key="5">
    <source>
        <dbReference type="EMBL" id="KAJ9559736.1"/>
    </source>
</evidence>
<dbReference type="InterPro" id="IPR027417">
    <property type="entry name" value="P-loop_NTPase"/>
</dbReference>
<evidence type="ECO:0000313" key="6">
    <source>
        <dbReference type="Proteomes" id="UP001172457"/>
    </source>
</evidence>
<dbReference type="EMBL" id="JARYMX010000002">
    <property type="protein sequence ID" value="KAJ9559736.1"/>
    <property type="molecule type" value="Genomic_DNA"/>
</dbReference>
<organism evidence="5 6">
    <name type="scientific">Centaurea solstitialis</name>
    <name type="common">yellow star-thistle</name>
    <dbReference type="NCBI Taxonomy" id="347529"/>
    <lineage>
        <taxon>Eukaryota</taxon>
        <taxon>Viridiplantae</taxon>
        <taxon>Streptophyta</taxon>
        <taxon>Embryophyta</taxon>
        <taxon>Tracheophyta</taxon>
        <taxon>Spermatophyta</taxon>
        <taxon>Magnoliopsida</taxon>
        <taxon>eudicotyledons</taxon>
        <taxon>Gunneridae</taxon>
        <taxon>Pentapetalae</taxon>
        <taxon>asterids</taxon>
        <taxon>campanulids</taxon>
        <taxon>Asterales</taxon>
        <taxon>Asteraceae</taxon>
        <taxon>Carduoideae</taxon>
        <taxon>Cardueae</taxon>
        <taxon>Centaureinae</taxon>
        <taxon>Centaurea</taxon>
    </lineage>
</organism>
<comment type="similarity">
    <text evidence="1">Belongs to the TRAFAC class TrmE-Era-EngA-EngB-Septin-like GTPase superfamily. AIG1/Toc34/Toc159-like paraseptin GTPase family. IAN subfamily.</text>
</comment>
<feature type="domain" description="AIG1-type G" evidence="4">
    <location>
        <begin position="5"/>
        <end position="212"/>
    </location>
</feature>
<sequence>MMGESDARTLVLIGKTGSGKSATGNSILGNKRFRLNRCFSGGTTSSKMESRVLEGGQKLNVIDTPGFFDSSGDCGTIEEIFRCMKLAYPNGIHAVLVVFPVCNRSFEEEKAAIISLKKLFGKQICDYMIVVFTGGDELEEDGKTSDDFLYDCPQPLKEILCLCGNRFVLFDNKTNDEAKKSKQVDRLLSRVNMVLEENDGEPYTNEIFTLLEVNEFFIAYLPKAYPSKHLQIRVSTLNLPGALSSLHCEGTV</sequence>
<dbReference type="AlphaFoldDB" id="A0AA38TQJ5"/>
<dbReference type="SUPFAM" id="SSF52540">
    <property type="entry name" value="P-loop containing nucleoside triphosphate hydrolases"/>
    <property type="match status" value="1"/>
</dbReference>
<dbReference type="CDD" id="cd01852">
    <property type="entry name" value="AIG1"/>
    <property type="match status" value="1"/>
</dbReference>
<keyword evidence="3" id="KW-0342">GTP-binding</keyword>
<dbReference type="Proteomes" id="UP001172457">
    <property type="component" value="Chromosome 2"/>
</dbReference>
<evidence type="ECO:0000256" key="3">
    <source>
        <dbReference type="ARBA" id="ARBA00023134"/>
    </source>
</evidence>
<proteinExistence type="inferred from homology"/>
<dbReference type="Pfam" id="PF04548">
    <property type="entry name" value="AIG1"/>
    <property type="match status" value="1"/>
</dbReference>
<name>A0AA38TQJ5_9ASTR</name>
<dbReference type="GO" id="GO:0005525">
    <property type="term" value="F:GTP binding"/>
    <property type="evidence" value="ECO:0007669"/>
    <property type="project" value="UniProtKB-KW"/>
</dbReference>
<dbReference type="InterPro" id="IPR006703">
    <property type="entry name" value="G_AIG1"/>
</dbReference>
<dbReference type="FunFam" id="3.40.50.300:FF:000840">
    <property type="entry name" value="Immune-associated nucleotide-binding protein 9"/>
    <property type="match status" value="1"/>
</dbReference>
<dbReference type="PANTHER" id="PTHR10903:SF184">
    <property type="entry name" value="GTP-BINDING PROTEIN A"/>
    <property type="match status" value="1"/>
</dbReference>
<dbReference type="PROSITE" id="PS51720">
    <property type="entry name" value="G_AIG1"/>
    <property type="match status" value="1"/>
</dbReference>
<dbReference type="PANTHER" id="PTHR10903">
    <property type="entry name" value="GTPASE, IMAP FAMILY MEMBER-RELATED"/>
    <property type="match status" value="1"/>
</dbReference>
<evidence type="ECO:0000256" key="2">
    <source>
        <dbReference type="ARBA" id="ARBA00022741"/>
    </source>
</evidence>